<feature type="chain" id="PRO_5041939297" evidence="1">
    <location>
        <begin position="24"/>
        <end position="175"/>
    </location>
</feature>
<keyword evidence="1" id="KW-0732">Signal</keyword>
<proteinExistence type="predicted"/>
<evidence type="ECO:0000256" key="1">
    <source>
        <dbReference type="SAM" id="SignalP"/>
    </source>
</evidence>
<sequence>MLKTSLSISAAVVAGMAGSFTMAQGLSSNLLECRSIADDARRLACFDQAVVGLSDVTADAQSKPESNISVAEALSPEEKFGREDLPETKEQIQERREKELRQLTAKVAEIAENRRGKYVFILENGQVWRQLSSDTNKLLLPNDEEVSVEIKRRFLGAHSLSLVDDNRSVRVERIK</sequence>
<keyword evidence="3" id="KW-1185">Reference proteome</keyword>
<name>A0AAE9ZL90_9PROT</name>
<reference evidence="2" key="1">
    <citation type="submission" date="2023-02" db="EMBL/GenBank/DDBJ databases">
        <title>Genome sequence of Hyphococcus flavus.</title>
        <authorList>
            <person name="Rong J.-C."/>
            <person name="Zhao Q."/>
            <person name="Yi M."/>
            <person name="Wu J.-Y."/>
        </authorList>
    </citation>
    <scope>NUCLEOTIDE SEQUENCE</scope>
    <source>
        <strain evidence="2">MCCC 1K03223</strain>
    </source>
</reference>
<dbReference type="Proteomes" id="UP001214043">
    <property type="component" value="Chromosome"/>
</dbReference>
<dbReference type="RefSeq" id="WP_274495171.1">
    <property type="nucleotide sequence ID" value="NZ_CP118166.1"/>
</dbReference>
<gene>
    <name evidence="2" type="ORF">PUV54_08325</name>
</gene>
<organism evidence="2 3">
    <name type="scientific">Hyphococcus flavus</name>
    <dbReference type="NCBI Taxonomy" id="1866326"/>
    <lineage>
        <taxon>Bacteria</taxon>
        <taxon>Pseudomonadati</taxon>
        <taxon>Pseudomonadota</taxon>
        <taxon>Alphaproteobacteria</taxon>
        <taxon>Parvularculales</taxon>
        <taxon>Parvularculaceae</taxon>
        <taxon>Hyphococcus</taxon>
    </lineage>
</organism>
<feature type="signal peptide" evidence="1">
    <location>
        <begin position="1"/>
        <end position="23"/>
    </location>
</feature>
<protein>
    <submittedName>
        <fullName evidence="2">Uncharacterized protein</fullName>
    </submittedName>
</protein>
<accession>A0AAE9ZL90</accession>
<evidence type="ECO:0000313" key="3">
    <source>
        <dbReference type="Proteomes" id="UP001214043"/>
    </source>
</evidence>
<dbReference type="AlphaFoldDB" id="A0AAE9ZL90"/>
<dbReference type="KEGG" id="hfl:PUV54_08325"/>
<evidence type="ECO:0000313" key="2">
    <source>
        <dbReference type="EMBL" id="WDI33201.1"/>
    </source>
</evidence>
<dbReference type="EMBL" id="CP118166">
    <property type="protein sequence ID" value="WDI33201.1"/>
    <property type="molecule type" value="Genomic_DNA"/>
</dbReference>